<dbReference type="Proteomes" id="UP000602905">
    <property type="component" value="Unassembled WGS sequence"/>
</dbReference>
<gene>
    <name evidence="3" type="ORF">RHS03_00866</name>
</gene>
<evidence type="ECO:0000256" key="2">
    <source>
        <dbReference type="SAM" id="Phobius"/>
    </source>
</evidence>
<organism evidence="3 4">
    <name type="scientific">Rhizoctonia solani</name>
    <dbReference type="NCBI Taxonomy" id="456999"/>
    <lineage>
        <taxon>Eukaryota</taxon>
        <taxon>Fungi</taxon>
        <taxon>Dikarya</taxon>
        <taxon>Basidiomycota</taxon>
        <taxon>Agaricomycotina</taxon>
        <taxon>Agaricomycetes</taxon>
        <taxon>Cantharellales</taxon>
        <taxon>Ceratobasidiaceae</taxon>
        <taxon>Rhizoctonia</taxon>
    </lineage>
</organism>
<feature type="transmembrane region" description="Helical" evidence="2">
    <location>
        <begin position="246"/>
        <end position="270"/>
    </location>
</feature>
<name>A0A8H7HY20_9AGAM</name>
<feature type="region of interest" description="Disordered" evidence="1">
    <location>
        <begin position="278"/>
        <end position="326"/>
    </location>
</feature>
<keyword evidence="2" id="KW-0472">Membrane</keyword>
<dbReference type="AlphaFoldDB" id="A0A8H7HY20"/>
<proteinExistence type="predicted"/>
<dbReference type="OrthoDB" id="3264850at2759"/>
<reference evidence="3" key="1">
    <citation type="submission" date="2020-09" db="EMBL/GenBank/DDBJ databases">
        <title>Comparative genome analyses of four rice-infecting Rhizoctonia solani isolates reveal extensive enrichment of homogalacturonan modification genes.</title>
        <authorList>
            <person name="Lee D.-Y."/>
            <person name="Jeon J."/>
            <person name="Kim K.-T."/>
            <person name="Cheong K."/>
            <person name="Song H."/>
            <person name="Choi G."/>
            <person name="Ko J."/>
            <person name="Opiyo S.O."/>
            <person name="Zuo S."/>
            <person name="Madhav S."/>
            <person name="Lee Y.-H."/>
            <person name="Wang G.-L."/>
        </authorList>
    </citation>
    <scope>NUCLEOTIDE SEQUENCE</scope>
    <source>
        <strain evidence="3">AG1-IA WGL</strain>
    </source>
</reference>
<feature type="non-terminal residue" evidence="3">
    <location>
        <position position="1"/>
    </location>
</feature>
<evidence type="ECO:0000313" key="4">
    <source>
        <dbReference type="Proteomes" id="UP000602905"/>
    </source>
</evidence>
<accession>A0A8H7HY20</accession>
<keyword evidence="2" id="KW-1133">Transmembrane helix</keyword>
<sequence length="412" mass="44842">MYTGELPPWDSSNFFFDGKGGATPPPTPPYHALLYTEGYQPYRIQFNNEGEQFEDSNGAIRERSLLDVDGEVNWVANLPLGFTFGVSMFDSNNYTGGVLERTLQMEPRAGCSVQNPLIPSTLDVEVTGKPEQCQMVVVDIKNGTSPYKLEITPKNGFQKTIRFEANQLGFVLDISAGMDYWLAVYDSAGHSAVKGSYKVLGSEYDDCLGVASTVRGQVSTLYPGGTTTFTPGTTATSGPHGLAKPAVIAISITVPMTVIVAIVLLTWFCYMRNRRDHRSKERTEIEPADSYHYTQYNPVPMGESSYTGSHNGIPNTGNHNPPTPTPYPLLPILVGNRSTIHAPEDTSTSEPSAVVLNEKRRHLINPGFEVTNADAQSSVEIGTELFGPTTLPGVSRANSELLPSPPIYSASY</sequence>
<evidence type="ECO:0000313" key="3">
    <source>
        <dbReference type="EMBL" id="KAF8713164.1"/>
    </source>
</evidence>
<comment type="caution">
    <text evidence="3">The sequence shown here is derived from an EMBL/GenBank/DDBJ whole genome shotgun (WGS) entry which is preliminary data.</text>
</comment>
<evidence type="ECO:0000256" key="1">
    <source>
        <dbReference type="SAM" id="MobiDB-lite"/>
    </source>
</evidence>
<feature type="compositionally biased region" description="Low complexity" evidence="1">
    <location>
        <begin position="310"/>
        <end position="320"/>
    </location>
</feature>
<keyword evidence="2" id="KW-0812">Transmembrane</keyword>
<protein>
    <submittedName>
        <fullName evidence="3">Uncharacterized protein</fullName>
    </submittedName>
</protein>
<dbReference type="EMBL" id="JACYCD010000023">
    <property type="protein sequence ID" value="KAF8713164.1"/>
    <property type="molecule type" value="Genomic_DNA"/>
</dbReference>